<evidence type="ECO:0000313" key="4">
    <source>
        <dbReference type="Proteomes" id="UP001501176"/>
    </source>
</evidence>
<protein>
    <recommendedName>
        <fullName evidence="5">Curli production assembly/transport component CsgG</fullName>
    </recommendedName>
</protein>
<feature type="region of interest" description="Disordered" evidence="1">
    <location>
        <begin position="417"/>
        <end position="450"/>
    </location>
</feature>
<organism evidence="3 4">
    <name type="scientific">Castellaniella daejeonensis</name>
    <dbReference type="NCBI Taxonomy" id="659013"/>
    <lineage>
        <taxon>Bacteria</taxon>
        <taxon>Pseudomonadati</taxon>
        <taxon>Pseudomonadota</taxon>
        <taxon>Betaproteobacteria</taxon>
        <taxon>Burkholderiales</taxon>
        <taxon>Alcaligenaceae</taxon>
        <taxon>Castellaniella</taxon>
    </lineage>
</organism>
<feature type="region of interest" description="Disordered" evidence="1">
    <location>
        <begin position="82"/>
        <end position="112"/>
    </location>
</feature>
<gene>
    <name evidence="3" type="ORF">GCM10009125_22980</name>
</gene>
<keyword evidence="2" id="KW-0732">Signal</keyword>
<dbReference type="EMBL" id="BAAAFN010000015">
    <property type="protein sequence ID" value="GAA0233455.1"/>
    <property type="molecule type" value="Genomic_DNA"/>
</dbReference>
<dbReference type="Gene3D" id="3.40.50.10610">
    <property type="entry name" value="ABC-type transport auxiliary lipoprotein component"/>
    <property type="match status" value="1"/>
</dbReference>
<name>A0ABN0TYM2_9BURK</name>
<dbReference type="Pfam" id="PF03783">
    <property type="entry name" value="CsgG"/>
    <property type="match status" value="1"/>
</dbReference>
<dbReference type="Proteomes" id="UP001501176">
    <property type="component" value="Unassembled WGS sequence"/>
</dbReference>
<accession>A0ABN0TYM2</accession>
<sequence length="450" mass="47039">MKTSSLLALCLALAWPFSGQAQQATEVTVQAHGYGDTYEQAIESALGDAVRQVTGAQVATRSAGPKATLSVKESGEGEITAGYSSLNTEGKLQSPGKGASKTASGSAHIEGAGASRTTLEAGIGSENRVTSQGKVKGYKVIRQSCENKGCEVDLEVAVEKIEFKSKAPQAQRDSIAVVTTGRLRKSANADQLRQALTDKLVKSGRFTVLDRSNDSAIGQELSLLESDQASDEQRGKLGQALGADFMLIVDLTQAGVSTKVKEEFIDLTGETNREVSTSTRASVRYTLVESATRAVRWSDSSSFSSSGNKLSAALDGFLDKIIGDISEIVSPPKVVAVTNGRVVINRGQGLAASGQTYDIYAQGEALIDPDTGEQLGAAEERVATIRIGTVQARIAYGDIISGSADAISRGAVARLQAPAPAAKPPARKPARKKAAESDQQVEEGGGIILH</sequence>
<evidence type="ECO:0000256" key="1">
    <source>
        <dbReference type="SAM" id="MobiDB-lite"/>
    </source>
</evidence>
<dbReference type="RefSeq" id="WP_325124553.1">
    <property type="nucleotide sequence ID" value="NZ_BAAAFN010000015.1"/>
</dbReference>
<feature type="chain" id="PRO_5045672896" description="Curli production assembly/transport component CsgG" evidence="2">
    <location>
        <begin position="22"/>
        <end position="450"/>
    </location>
</feature>
<dbReference type="InterPro" id="IPR005534">
    <property type="entry name" value="Curli_assmbl/transp-comp_CsgG"/>
</dbReference>
<evidence type="ECO:0000313" key="3">
    <source>
        <dbReference type="EMBL" id="GAA0233455.1"/>
    </source>
</evidence>
<feature type="compositionally biased region" description="Polar residues" evidence="1">
    <location>
        <begin position="82"/>
        <end position="91"/>
    </location>
</feature>
<evidence type="ECO:0000256" key="2">
    <source>
        <dbReference type="SAM" id="SignalP"/>
    </source>
</evidence>
<comment type="caution">
    <text evidence="3">The sequence shown here is derived from an EMBL/GenBank/DDBJ whole genome shotgun (WGS) entry which is preliminary data.</text>
</comment>
<feature type="signal peptide" evidence="2">
    <location>
        <begin position="1"/>
        <end position="21"/>
    </location>
</feature>
<reference evidence="3 4" key="1">
    <citation type="journal article" date="2019" name="Int. J. Syst. Evol. Microbiol.">
        <title>The Global Catalogue of Microorganisms (GCM) 10K type strain sequencing project: providing services to taxonomists for standard genome sequencing and annotation.</title>
        <authorList>
            <consortium name="The Broad Institute Genomics Platform"/>
            <consortium name="The Broad Institute Genome Sequencing Center for Infectious Disease"/>
            <person name="Wu L."/>
            <person name="Ma J."/>
        </authorList>
    </citation>
    <scope>NUCLEOTIDE SEQUENCE [LARGE SCALE GENOMIC DNA]</scope>
    <source>
        <strain evidence="3 4">JCM 16240</strain>
    </source>
</reference>
<keyword evidence="4" id="KW-1185">Reference proteome</keyword>
<evidence type="ECO:0008006" key="5">
    <source>
        <dbReference type="Google" id="ProtNLM"/>
    </source>
</evidence>
<proteinExistence type="predicted"/>